<evidence type="ECO:0000313" key="1">
    <source>
        <dbReference type="EMBL" id="MFC5511038.1"/>
    </source>
</evidence>
<dbReference type="EMBL" id="JBHSMS010000026">
    <property type="protein sequence ID" value="MFC5511038.1"/>
    <property type="molecule type" value="Genomic_DNA"/>
</dbReference>
<reference evidence="2" key="1">
    <citation type="journal article" date="2019" name="Int. J. Syst. Evol. Microbiol.">
        <title>The Global Catalogue of Microorganisms (GCM) 10K type strain sequencing project: providing services to taxonomists for standard genome sequencing and annotation.</title>
        <authorList>
            <consortium name="The Broad Institute Genomics Platform"/>
            <consortium name="The Broad Institute Genome Sequencing Center for Infectious Disease"/>
            <person name="Wu L."/>
            <person name="Ma J."/>
        </authorList>
    </citation>
    <scope>NUCLEOTIDE SEQUENCE [LARGE SCALE GENOMIC DNA]</scope>
    <source>
        <strain evidence="2">CCUG 38813</strain>
    </source>
</reference>
<evidence type="ECO:0008006" key="3">
    <source>
        <dbReference type="Google" id="ProtNLM"/>
    </source>
</evidence>
<dbReference type="Proteomes" id="UP001596031">
    <property type="component" value="Unassembled WGS sequence"/>
</dbReference>
<sequence>MGLSEATLRNYAWLNSLAATERAARKLQEPPAGLPVPARKSGRLMWAVAEVEAFIGQKKQPR</sequence>
<accession>A0ABW0PFE3</accession>
<organism evidence="1 2">
    <name type="scientific">Massilia jejuensis</name>
    <dbReference type="NCBI Taxonomy" id="648894"/>
    <lineage>
        <taxon>Bacteria</taxon>
        <taxon>Pseudomonadati</taxon>
        <taxon>Pseudomonadota</taxon>
        <taxon>Betaproteobacteria</taxon>
        <taxon>Burkholderiales</taxon>
        <taxon>Oxalobacteraceae</taxon>
        <taxon>Telluria group</taxon>
        <taxon>Massilia</taxon>
    </lineage>
</organism>
<dbReference type="RefSeq" id="WP_379719190.1">
    <property type="nucleotide sequence ID" value="NZ_JBHSMS010000026.1"/>
</dbReference>
<protein>
    <recommendedName>
        <fullName evidence="3">AlpA family transcriptional regulator</fullName>
    </recommendedName>
</protein>
<proteinExistence type="predicted"/>
<gene>
    <name evidence="1" type="ORF">ACFPOU_07855</name>
</gene>
<evidence type="ECO:0000313" key="2">
    <source>
        <dbReference type="Proteomes" id="UP001596031"/>
    </source>
</evidence>
<keyword evidence="2" id="KW-1185">Reference proteome</keyword>
<comment type="caution">
    <text evidence="1">The sequence shown here is derived from an EMBL/GenBank/DDBJ whole genome shotgun (WGS) entry which is preliminary data.</text>
</comment>
<name>A0ABW0PFE3_9BURK</name>